<gene>
    <name evidence="2" type="ORF">AMJ52_02575</name>
</gene>
<accession>A0A0S7YID3</accession>
<reference evidence="2 3" key="1">
    <citation type="journal article" date="2015" name="Microbiome">
        <title>Genomic resolution of linkages in carbon, nitrogen, and sulfur cycling among widespread estuary sediment bacteria.</title>
        <authorList>
            <person name="Baker B.J."/>
            <person name="Lazar C.S."/>
            <person name="Teske A.P."/>
            <person name="Dick G.J."/>
        </authorList>
    </citation>
    <scope>NUCLEOTIDE SEQUENCE [LARGE SCALE GENOMIC DNA]</scope>
    <source>
        <strain evidence="2">DG_78</strain>
    </source>
</reference>
<dbReference type="InterPro" id="IPR036388">
    <property type="entry name" value="WH-like_DNA-bd_sf"/>
</dbReference>
<dbReference type="Pfam" id="PF13518">
    <property type="entry name" value="HTH_28"/>
    <property type="match status" value="1"/>
</dbReference>
<evidence type="ECO:0000313" key="2">
    <source>
        <dbReference type="EMBL" id="KPJ73948.1"/>
    </source>
</evidence>
<evidence type="ECO:0000313" key="3">
    <source>
        <dbReference type="Proteomes" id="UP000051012"/>
    </source>
</evidence>
<dbReference type="SUPFAM" id="SSF46689">
    <property type="entry name" value="Homeodomain-like"/>
    <property type="match status" value="1"/>
</dbReference>
<evidence type="ECO:0000259" key="1">
    <source>
        <dbReference type="Pfam" id="PF13518"/>
    </source>
</evidence>
<proteinExistence type="predicted"/>
<feature type="domain" description="Insertion element IS150 protein InsJ-like helix-turn-helix" evidence="1">
    <location>
        <begin position="8"/>
        <end position="53"/>
    </location>
</feature>
<dbReference type="InterPro" id="IPR055247">
    <property type="entry name" value="InsJ-like_HTH"/>
</dbReference>
<dbReference type="AlphaFoldDB" id="A0A0S7YID3"/>
<dbReference type="Proteomes" id="UP000051012">
    <property type="component" value="Unassembled WGS sequence"/>
</dbReference>
<name>A0A0S7YID3_UNCT6</name>
<protein>
    <recommendedName>
        <fullName evidence="1">Insertion element IS150 protein InsJ-like helix-turn-helix domain-containing protein</fullName>
    </recommendedName>
</protein>
<sequence>MNNINTQRRLEFVEYYLNSENSLRKTAEKFRVSYRAVFKWVKLYKKHGKNGLLSTYKKPWNRIQNEIEEKVALLKEHDPALTIRKARYILGKEGIKISNKGIMGIWKRYRYAITRLALSAEESVLPVNVVSQPSYAVQGDTTFFSGSVSLKEKGHPWEHI</sequence>
<dbReference type="InterPro" id="IPR009057">
    <property type="entry name" value="Homeodomain-like_sf"/>
</dbReference>
<organism evidence="2 3">
    <name type="scientific">candidate division TA06 bacterium DG_78</name>
    <dbReference type="NCBI Taxonomy" id="1703772"/>
    <lineage>
        <taxon>Bacteria</taxon>
        <taxon>Bacteria division TA06</taxon>
    </lineage>
</organism>
<comment type="caution">
    <text evidence="2">The sequence shown here is derived from an EMBL/GenBank/DDBJ whole genome shotgun (WGS) entry which is preliminary data.</text>
</comment>
<dbReference type="EMBL" id="LJNI01000021">
    <property type="protein sequence ID" value="KPJ73948.1"/>
    <property type="molecule type" value="Genomic_DNA"/>
</dbReference>
<dbReference type="Gene3D" id="1.10.10.10">
    <property type="entry name" value="Winged helix-like DNA-binding domain superfamily/Winged helix DNA-binding domain"/>
    <property type="match status" value="1"/>
</dbReference>